<feature type="transmembrane region" description="Helical" evidence="1">
    <location>
        <begin position="20"/>
        <end position="38"/>
    </location>
</feature>
<feature type="transmembrane region" description="Helical" evidence="1">
    <location>
        <begin position="166"/>
        <end position="186"/>
    </location>
</feature>
<dbReference type="EMBL" id="BTCL01000016">
    <property type="protein sequence ID" value="GMK46967.1"/>
    <property type="molecule type" value="Genomic_DNA"/>
</dbReference>
<evidence type="ECO:0000256" key="1">
    <source>
        <dbReference type="SAM" id="Phobius"/>
    </source>
</evidence>
<dbReference type="NCBIfam" id="TIGR02206">
    <property type="entry name" value="intg_mem_TP0381"/>
    <property type="match status" value="1"/>
</dbReference>
<feature type="transmembrane region" description="Helical" evidence="1">
    <location>
        <begin position="82"/>
        <end position="99"/>
    </location>
</feature>
<evidence type="ECO:0000313" key="3">
    <source>
        <dbReference type="Proteomes" id="UP001285921"/>
    </source>
</evidence>
<protein>
    <submittedName>
        <fullName evidence="2">ABC transporter permease</fullName>
    </submittedName>
</protein>
<comment type="caution">
    <text evidence="2">The sequence shown here is derived from an EMBL/GenBank/DDBJ whole genome shotgun (WGS) entry which is preliminary data.</text>
</comment>
<organism evidence="2 3">
    <name type="scientific">Paenibacillus glycanilyticus</name>
    <dbReference type="NCBI Taxonomy" id="126569"/>
    <lineage>
        <taxon>Bacteria</taxon>
        <taxon>Bacillati</taxon>
        <taxon>Bacillota</taxon>
        <taxon>Bacilli</taxon>
        <taxon>Bacillales</taxon>
        <taxon>Paenibacillaceae</taxon>
        <taxon>Paenibacillus</taxon>
    </lineage>
</organism>
<accession>A0ABQ6NS45</accession>
<feature type="transmembrane region" description="Helical" evidence="1">
    <location>
        <begin position="135"/>
        <end position="154"/>
    </location>
</feature>
<name>A0ABQ6NS45_9BACL</name>
<dbReference type="RefSeq" id="WP_317981074.1">
    <property type="nucleotide sequence ID" value="NZ_BTCL01000016.1"/>
</dbReference>
<sequence>MTSFFARYVEEEFIPYSTSHTVVLASLVVLALLLYGFRAGIRSNTLVKTIIRYGILAGLLVPQIFLYYWYASVGLWSVKYTLPLELCSISQMLAIIMLFTRSKLLYQIVFFAGIGGAMQAMLTPDLDYPYPHFRFFHFFIVHIAIILAPLYMTWIESFRPTWKSVWITMIFLNILLVAVGGTDYWLDANYMFLREKPEGASLLDVLGPYPYYIVVEEGIALVLFSLMYLPFIPWRRKQM</sequence>
<keyword evidence="3" id="KW-1185">Reference proteome</keyword>
<evidence type="ECO:0000313" key="2">
    <source>
        <dbReference type="EMBL" id="GMK46967.1"/>
    </source>
</evidence>
<gene>
    <name evidence="2" type="ORF">PghCCS26_40960</name>
</gene>
<dbReference type="Proteomes" id="UP001285921">
    <property type="component" value="Unassembled WGS sequence"/>
</dbReference>
<reference evidence="2 3" key="1">
    <citation type="submission" date="2023-05" db="EMBL/GenBank/DDBJ databases">
        <title>Draft genome of Paenibacillus sp. CCS26.</title>
        <authorList>
            <person name="Akita H."/>
            <person name="Shinto Y."/>
            <person name="Kimura Z."/>
        </authorList>
    </citation>
    <scope>NUCLEOTIDE SEQUENCE [LARGE SCALE GENOMIC DNA]</scope>
    <source>
        <strain evidence="2 3">CCS26</strain>
    </source>
</reference>
<feature type="transmembrane region" description="Helical" evidence="1">
    <location>
        <begin position="50"/>
        <end position="70"/>
    </location>
</feature>
<keyword evidence="1" id="KW-0812">Transmembrane</keyword>
<proteinExistence type="predicted"/>
<keyword evidence="1" id="KW-0472">Membrane</keyword>
<dbReference type="InterPro" id="IPR011737">
    <property type="entry name" value="CHP02206_TP0381"/>
</dbReference>
<feature type="transmembrane region" description="Helical" evidence="1">
    <location>
        <begin position="209"/>
        <end position="229"/>
    </location>
</feature>
<keyword evidence="1" id="KW-1133">Transmembrane helix</keyword>
<dbReference type="Pfam" id="PF14808">
    <property type="entry name" value="TMEM164"/>
    <property type="match status" value="1"/>
</dbReference>
<feature type="transmembrane region" description="Helical" evidence="1">
    <location>
        <begin position="104"/>
        <end position="123"/>
    </location>
</feature>